<dbReference type="CDD" id="cd09077">
    <property type="entry name" value="R1-I-EN"/>
    <property type="match status" value="1"/>
</dbReference>
<evidence type="ECO:0000256" key="3">
    <source>
        <dbReference type="SAM" id="MobiDB-lite"/>
    </source>
</evidence>
<keyword evidence="1" id="KW-0479">Metal-binding</keyword>
<feature type="region of interest" description="Disordered" evidence="3">
    <location>
        <begin position="1538"/>
        <end position="1568"/>
    </location>
</feature>
<protein>
    <recommendedName>
        <fullName evidence="4">CCHC-type domain-containing protein</fullName>
    </recommendedName>
</protein>
<dbReference type="GO" id="GO:0003676">
    <property type="term" value="F:nucleic acid binding"/>
    <property type="evidence" value="ECO:0007669"/>
    <property type="project" value="InterPro"/>
</dbReference>
<evidence type="ECO:0000313" key="6">
    <source>
        <dbReference type="Proteomes" id="UP000719412"/>
    </source>
</evidence>
<dbReference type="SUPFAM" id="SSF57756">
    <property type="entry name" value="Retrovirus zinc finger-like domains"/>
    <property type="match status" value="1"/>
</dbReference>
<evidence type="ECO:0000256" key="2">
    <source>
        <dbReference type="SAM" id="Coils"/>
    </source>
</evidence>
<feature type="region of interest" description="Disordered" evidence="3">
    <location>
        <begin position="561"/>
        <end position="617"/>
    </location>
</feature>
<feature type="domain" description="CCHC-type" evidence="4">
    <location>
        <begin position="513"/>
        <end position="526"/>
    </location>
</feature>
<name>A0A8J6H758_TENMO</name>
<keyword evidence="1" id="KW-0863">Zinc-finger</keyword>
<feature type="region of interest" description="Disordered" evidence="3">
    <location>
        <begin position="56"/>
        <end position="75"/>
    </location>
</feature>
<dbReference type="InterPro" id="IPR036691">
    <property type="entry name" value="Endo/exonu/phosph_ase_sf"/>
</dbReference>
<accession>A0A8J6H758</accession>
<dbReference type="EMBL" id="JABDTM020028192">
    <property type="protein sequence ID" value="KAH0809344.1"/>
    <property type="molecule type" value="Genomic_DNA"/>
</dbReference>
<dbReference type="SMART" id="SM00343">
    <property type="entry name" value="ZnF_C2HC"/>
    <property type="match status" value="3"/>
</dbReference>
<feature type="region of interest" description="Disordered" evidence="3">
    <location>
        <begin position="362"/>
        <end position="404"/>
    </location>
</feature>
<evidence type="ECO:0000259" key="4">
    <source>
        <dbReference type="PROSITE" id="PS50158"/>
    </source>
</evidence>
<dbReference type="InterPro" id="IPR036875">
    <property type="entry name" value="Znf_CCHC_sf"/>
</dbReference>
<dbReference type="InterPro" id="IPR001878">
    <property type="entry name" value="Znf_CCHC"/>
</dbReference>
<keyword evidence="2" id="KW-0175">Coiled coil</keyword>
<feature type="compositionally biased region" description="Polar residues" evidence="3">
    <location>
        <begin position="1"/>
        <end position="12"/>
    </location>
</feature>
<dbReference type="PROSITE" id="PS50158">
    <property type="entry name" value="ZF_CCHC"/>
    <property type="match status" value="1"/>
</dbReference>
<feature type="compositionally biased region" description="Basic and acidic residues" evidence="3">
    <location>
        <begin position="569"/>
        <end position="578"/>
    </location>
</feature>
<feature type="coiled-coil region" evidence="2">
    <location>
        <begin position="989"/>
        <end position="1023"/>
    </location>
</feature>
<reference evidence="5" key="2">
    <citation type="submission" date="2021-08" db="EMBL/GenBank/DDBJ databases">
        <authorList>
            <person name="Eriksson T."/>
        </authorList>
    </citation>
    <scope>NUCLEOTIDE SEQUENCE</scope>
    <source>
        <strain evidence="5">Stoneville</strain>
        <tissue evidence="5">Whole head</tissue>
    </source>
</reference>
<evidence type="ECO:0000256" key="1">
    <source>
        <dbReference type="PROSITE-ProRule" id="PRU00047"/>
    </source>
</evidence>
<comment type="caution">
    <text evidence="5">The sequence shown here is derived from an EMBL/GenBank/DDBJ whole genome shotgun (WGS) entry which is preliminary data.</text>
</comment>
<dbReference type="Pfam" id="PF14529">
    <property type="entry name" value="Exo_endo_phos_2"/>
    <property type="match status" value="1"/>
</dbReference>
<feature type="region of interest" description="Disordered" evidence="3">
    <location>
        <begin position="1"/>
        <end position="36"/>
    </location>
</feature>
<feature type="compositionally biased region" description="Basic and acidic residues" evidence="3">
    <location>
        <begin position="388"/>
        <end position="404"/>
    </location>
</feature>
<dbReference type="InterPro" id="IPR005135">
    <property type="entry name" value="Endo/exonuclease/phosphatase"/>
</dbReference>
<organism evidence="5 6">
    <name type="scientific">Tenebrio molitor</name>
    <name type="common">Yellow mealworm beetle</name>
    <dbReference type="NCBI Taxonomy" id="7067"/>
    <lineage>
        <taxon>Eukaryota</taxon>
        <taxon>Metazoa</taxon>
        <taxon>Ecdysozoa</taxon>
        <taxon>Arthropoda</taxon>
        <taxon>Hexapoda</taxon>
        <taxon>Insecta</taxon>
        <taxon>Pterygota</taxon>
        <taxon>Neoptera</taxon>
        <taxon>Endopterygota</taxon>
        <taxon>Coleoptera</taxon>
        <taxon>Polyphaga</taxon>
        <taxon>Cucujiformia</taxon>
        <taxon>Tenebrionidae</taxon>
        <taxon>Tenebrio</taxon>
    </lineage>
</organism>
<dbReference type="GO" id="GO:0003824">
    <property type="term" value="F:catalytic activity"/>
    <property type="evidence" value="ECO:0007669"/>
    <property type="project" value="InterPro"/>
</dbReference>
<feature type="compositionally biased region" description="Polar residues" evidence="3">
    <location>
        <begin position="56"/>
        <end position="67"/>
    </location>
</feature>
<feature type="compositionally biased region" description="Polar residues" evidence="3">
    <location>
        <begin position="602"/>
        <end position="614"/>
    </location>
</feature>
<proteinExistence type="predicted"/>
<keyword evidence="6" id="KW-1185">Reference proteome</keyword>
<dbReference type="PANTHER" id="PTHR19446">
    <property type="entry name" value="REVERSE TRANSCRIPTASES"/>
    <property type="match status" value="1"/>
</dbReference>
<dbReference type="SUPFAM" id="SSF56219">
    <property type="entry name" value="DNase I-like"/>
    <property type="match status" value="1"/>
</dbReference>
<gene>
    <name evidence="5" type="ORF">GEV33_013446</name>
</gene>
<feature type="region of interest" description="Disordered" evidence="3">
    <location>
        <begin position="627"/>
        <end position="646"/>
    </location>
</feature>
<evidence type="ECO:0000313" key="5">
    <source>
        <dbReference type="EMBL" id="KAH0809344.1"/>
    </source>
</evidence>
<keyword evidence="1" id="KW-0862">Zinc</keyword>
<feature type="compositionally biased region" description="Gly residues" evidence="3">
    <location>
        <begin position="661"/>
        <end position="672"/>
    </location>
</feature>
<reference evidence="5" key="1">
    <citation type="journal article" date="2020" name="J Insects Food Feed">
        <title>The yellow mealworm (Tenebrio molitor) genome: a resource for the emerging insects as food and feed industry.</title>
        <authorList>
            <person name="Eriksson T."/>
            <person name="Andere A."/>
            <person name="Kelstrup H."/>
            <person name="Emery V."/>
            <person name="Picard C."/>
        </authorList>
    </citation>
    <scope>NUCLEOTIDE SEQUENCE</scope>
    <source>
        <strain evidence="5">Stoneville</strain>
        <tissue evidence="5">Whole head</tissue>
    </source>
</reference>
<dbReference type="GO" id="GO:0008270">
    <property type="term" value="F:zinc ion binding"/>
    <property type="evidence" value="ECO:0007669"/>
    <property type="project" value="UniProtKB-KW"/>
</dbReference>
<sequence>MSTKQNTKNNTGEGAPQAPKDKMSAETPVKAATEEQTARKYMEDLRKSQIFGRLSVQISPPKDTSSPAAGKLSPRNMTTLDYKWDHDEHKSIKKRKIEETSLEEELKDVEKARILLARKYKQLITRLGKETKALCQIVRENQNTNRKIKEVSNKLESTEGIKKMTLDAPTAHCEECKKKYQEEQEALRKRVAIWSVLTNNPSARQLTEIVNTDWPDELCSKSKLVEGSIFSPANERGVIVITGTQNMENKPLIKAIISRQPHMEKAIMEVAKEGKVGYANNTCSVPTESGTHGEEVQRYTFIAGVDDRECGEEEADQRLVDTLQKLKGICKLRDLKRLSLSVADLMTGSRLRKLVEYVYQDEEAKKRRRHGSQETGGPSSRAGGSRCRRVEDKEKMEGTVEAEKIKPKDLHETTTGEEVREALSKLFGEEKRVDANDISVSMATKPNKGGKLFAIVNLPIEVANKLMKMAKLNVGWSECRIEDKNTPRRCYRCLRFEHVRAECKSEKSLEDCCLKCGRAGHTARLCMEEPYCIACNVEGHRADEMACPEYSKLVAEKRGGKIEQPTRVGDVRAPESRGGRGRGRGAYAQTRLSRATVDHGLQGSSSSKIGQPSQPEEIGVTCEVEGADGVDMSGEGTGNPPKNEEGAGTLELCSLRGGGPTVLRLRGGGGRKGTSSKRIPEAEDLQSERKEVHLEIMKPMKTMQINLNRSRAAHDLLKQIAVDMEIDIVLVAEPNIKMTIKEQWYSSIGHDAAIKVLNKDFKVTNSESREGYAWAEIGREVAIYSCYCSPNVSEQEFMKTLHSIQTSISRVQKTNKCVVGGDLNAKNGMWGSPKNDKKGETLVEWLASEHLHILNSGNAPTFQRERCGQNKLLDGASVENLSDHQHILYEIAVGRQTTDTRKGIAVRREKQWWSLNKLCVKKFLKQLGNMVCEEEANSPEAFIQKIKRAGEAATPKTTGSKNKKPVYWWTENIDLLRRSCLKARRNMTRTNKKSRRNEYEQTREEYKEAKKLLKKAILKAKDAQWIRLCEEEQKRSIAEEDLQAVLKKIKTKKAPGPDLIPSEVVKLVAAEKPKYGVASKKHFGLPEKNRRKLSDRKLELEKGVTMSVTCGVPQGSVLGPVLWNLIYDGILNIDMPEGVETIAFADDLAVSKNCVKYLGVVMDKNLTFGHHITYTAGKAQKAAMSLSRLMPRENGPTENKRRLLASVAESIILYAAPVWAQGCRYRKYVKKPLRVQGILAIRISRSYRTTTTEALFVLARVIPLDLMARERGETYGADPDRKRTARKDTMNSCQERWENASMGAWTRRLIPNIKKWVEREHGEITFHLSQTLTGHGCFEAYKKRIGKTQSVQCRYCYAEEDTCDHTFFSCEKWSEIRQRVENEIGKKITVDNIVPEMLAAKAKWHIVQKMAMDILSIKEMDEKEEERNSRYEGISPCHEVMLKGDSVASVIAVEEGFLVGRTGTTTTPCKSHTPPGQPGCSGGLYSILAGEVVVQGTCARAISPWRIRDFHHEGFNEPNTQVDLTHAAPVALLERSSPKRTWRTRNNIGQTHGGSPTPPDSGPPRKVASEDFEDLSAKAGGVAGLGRPSSPFLQETSLILFRKKIDNTAGDPDEQKRLYSRVLYLVLFDTLHLQGMVGPGPVRWHSHTAQNYFVCNRTRNEHFACLEQAAKLNFAAVALTTAVKTVGVVRGREWSHSEAVVFKICSLSLSAALEEWKACVCRRGLLFKLSFCDRNPSEIASMLGRGPNQKSIVTWPVRREVGGAPRNVRTVEHEGAVLNVFEEDGTRSIRPVSREMGLSKSSVQRVLADNTSRRHPYHYTRVQHPLPEDYPIRREFCL</sequence>
<feature type="region of interest" description="Disordered" evidence="3">
    <location>
        <begin position="661"/>
        <end position="682"/>
    </location>
</feature>
<dbReference type="Gene3D" id="3.60.10.10">
    <property type="entry name" value="Endonuclease/exonuclease/phosphatase"/>
    <property type="match status" value="1"/>
</dbReference>
<dbReference type="Proteomes" id="UP000719412">
    <property type="component" value="Unassembled WGS sequence"/>
</dbReference>
<dbReference type="Gene3D" id="4.10.60.10">
    <property type="entry name" value="Zinc finger, CCHC-type"/>
    <property type="match status" value="1"/>
</dbReference>